<dbReference type="AlphaFoldDB" id="A0A565BYD7"/>
<reference evidence="5" key="1">
    <citation type="submission" date="2019-07" db="EMBL/GenBank/DDBJ databases">
        <authorList>
            <person name="Dittberner H."/>
        </authorList>
    </citation>
    <scope>NUCLEOTIDE SEQUENCE [LARGE SCALE GENOMIC DNA]</scope>
</reference>
<comment type="caution">
    <text evidence="5">The sequence shown here is derived from an EMBL/GenBank/DDBJ whole genome shotgun (WGS) entry which is preliminary data.</text>
</comment>
<organism evidence="5 6">
    <name type="scientific">Arabis nemorensis</name>
    <dbReference type="NCBI Taxonomy" id="586526"/>
    <lineage>
        <taxon>Eukaryota</taxon>
        <taxon>Viridiplantae</taxon>
        <taxon>Streptophyta</taxon>
        <taxon>Embryophyta</taxon>
        <taxon>Tracheophyta</taxon>
        <taxon>Spermatophyta</taxon>
        <taxon>Magnoliopsida</taxon>
        <taxon>eudicotyledons</taxon>
        <taxon>Gunneridae</taxon>
        <taxon>Pentapetalae</taxon>
        <taxon>rosids</taxon>
        <taxon>malvids</taxon>
        <taxon>Brassicales</taxon>
        <taxon>Brassicaceae</taxon>
        <taxon>Arabideae</taxon>
        <taxon>Arabis</taxon>
    </lineage>
</organism>
<dbReference type="GO" id="GO:0071011">
    <property type="term" value="C:precatalytic spliceosome"/>
    <property type="evidence" value="ECO:0007669"/>
    <property type="project" value="TreeGrafter"/>
</dbReference>
<gene>
    <name evidence="5" type="ORF">ANE_LOCUS16857</name>
</gene>
<dbReference type="PANTHER" id="PTHR13952">
    <property type="entry name" value="U1 SMALL NUCLEAR RIBONUCLEOPROTEIN 70 KD"/>
    <property type="match status" value="1"/>
</dbReference>
<dbReference type="Proteomes" id="UP000489600">
    <property type="component" value="Unassembled WGS sequence"/>
</dbReference>
<protein>
    <recommendedName>
        <fullName evidence="4">RRM domain-containing protein</fullName>
    </recommendedName>
</protein>
<evidence type="ECO:0000259" key="4">
    <source>
        <dbReference type="PROSITE" id="PS50102"/>
    </source>
</evidence>
<dbReference type="OrthoDB" id="1111754at2759"/>
<keyword evidence="3" id="KW-0694">RNA-binding</keyword>
<evidence type="ECO:0000256" key="3">
    <source>
        <dbReference type="PROSITE-ProRule" id="PRU00176"/>
    </source>
</evidence>
<evidence type="ECO:0000256" key="2">
    <source>
        <dbReference type="ARBA" id="ARBA00023242"/>
    </source>
</evidence>
<dbReference type="SUPFAM" id="SSF54928">
    <property type="entry name" value="RNA-binding domain, RBD"/>
    <property type="match status" value="2"/>
</dbReference>
<dbReference type="CDD" id="cd00590">
    <property type="entry name" value="RRM_SF"/>
    <property type="match status" value="3"/>
</dbReference>
<evidence type="ECO:0000313" key="6">
    <source>
        <dbReference type="Proteomes" id="UP000489600"/>
    </source>
</evidence>
<dbReference type="GO" id="GO:0005685">
    <property type="term" value="C:U1 snRNP"/>
    <property type="evidence" value="ECO:0007669"/>
    <property type="project" value="TreeGrafter"/>
</dbReference>
<comment type="subcellular location">
    <subcellularLocation>
        <location evidence="1">Nucleus</location>
    </subcellularLocation>
</comment>
<feature type="domain" description="RRM" evidence="4">
    <location>
        <begin position="192"/>
        <end position="269"/>
    </location>
</feature>
<feature type="domain" description="RRM" evidence="4">
    <location>
        <begin position="82"/>
        <end position="143"/>
    </location>
</feature>
<evidence type="ECO:0000256" key="1">
    <source>
        <dbReference type="ARBA" id="ARBA00004123"/>
    </source>
</evidence>
<dbReference type="GO" id="GO:0030619">
    <property type="term" value="F:U1 snRNA binding"/>
    <property type="evidence" value="ECO:0007669"/>
    <property type="project" value="TreeGrafter"/>
</dbReference>
<proteinExistence type="predicted"/>
<dbReference type="SMART" id="SM00360">
    <property type="entry name" value="RRM"/>
    <property type="match status" value="3"/>
</dbReference>
<dbReference type="GO" id="GO:0071004">
    <property type="term" value="C:U2-type prespliceosome"/>
    <property type="evidence" value="ECO:0007669"/>
    <property type="project" value="TreeGrafter"/>
</dbReference>
<evidence type="ECO:0000313" key="5">
    <source>
        <dbReference type="EMBL" id="VVB06413.1"/>
    </source>
</evidence>
<dbReference type="InterPro" id="IPR000504">
    <property type="entry name" value="RRM_dom"/>
</dbReference>
<dbReference type="EMBL" id="CABITT030000005">
    <property type="protein sequence ID" value="VVB06413.1"/>
    <property type="molecule type" value="Genomic_DNA"/>
</dbReference>
<keyword evidence="2" id="KW-0539">Nucleus</keyword>
<dbReference type="Gene3D" id="3.30.70.330">
    <property type="match status" value="3"/>
</dbReference>
<dbReference type="GO" id="GO:0000398">
    <property type="term" value="P:mRNA splicing, via spliceosome"/>
    <property type="evidence" value="ECO:0007669"/>
    <property type="project" value="TreeGrafter"/>
</dbReference>
<dbReference type="FunFam" id="3.30.70.330:FF:001204">
    <property type="match status" value="1"/>
</dbReference>
<dbReference type="InterPro" id="IPR035979">
    <property type="entry name" value="RBD_domain_sf"/>
</dbReference>
<name>A0A565BYD7_9BRAS</name>
<dbReference type="Pfam" id="PF00076">
    <property type="entry name" value="RRM_1"/>
    <property type="match status" value="3"/>
</dbReference>
<feature type="domain" description="RRM" evidence="4">
    <location>
        <begin position="313"/>
        <end position="387"/>
    </location>
</feature>
<dbReference type="GO" id="GO:0003729">
    <property type="term" value="F:mRNA binding"/>
    <property type="evidence" value="ECO:0007669"/>
    <property type="project" value="TreeGrafter"/>
</dbReference>
<dbReference type="PANTHER" id="PTHR13952:SF21">
    <property type="entry name" value="POLYNUCLEOTIDE ADENYLYLTRANSFERASE DOMAIN_RNA RECOGNITION MOTIF PROTEIN-RELATED"/>
    <property type="match status" value="1"/>
</dbReference>
<dbReference type="InterPro" id="IPR012677">
    <property type="entry name" value="Nucleotide-bd_a/b_plait_sf"/>
</dbReference>
<keyword evidence="6" id="KW-1185">Reference proteome</keyword>
<accession>A0A565BYD7</accession>
<dbReference type="InterPro" id="IPR051183">
    <property type="entry name" value="U1_U11-U12_snRNP_70-35kDa"/>
</dbReference>
<dbReference type="PROSITE" id="PS50102">
    <property type="entry name" value="RRM"/>
    <property type="match status" value="3"/>
</dbReference>
<sequence length="401" mass="45940">MKALEKKKGEYLHGREIHLVAIKEVPSSLPKSNVKSLHLIEDYFRRGSLLMEEDEAVEGLDGTPQFLESFSLWTCANTHGCFIQGVLNVGEVVSVRLIVNHECKHVGYGFVEFASANEAKKALEKKNGEYLQDHKIFLYVPKKDSYPPRAKYNLVEKLCYEEYLRRQNLVIEEDETVEETPDFLEAVAVREKSLFVSHLSSEAEISDIIHFFKDVGEVVHVRLIVDNIGKHVGDGFVEFASVNEAKKALEKKNGEYLLDHQIFLDVAKKAPYPPQPKYEDYLRQENLLIEEDEAVEGLYEIPDFVEEVAAREKTIFVDYIPYETKILNIVEFFKSAGQVVRLRLIVDHMGERVGCGFVEFASANEAKKALEKKNGFEFSLDVVERAPYPLRPKYSLAEKLW</sequence>